<dbReference type="SUPFAM" id="SSF101447">
    <property type="entry name" value="Formin homology 2 domain (FH2 domain)"/>
    <property type="match status" value="1"/>
</dbReference>
<reference evidence="4" key="1">
    <citation type="submission" date="2022-10" db="EMBL/GenBank/DDBJ databases">
        <authorList>
            <person name="Hyden B.L."/>
            <person name="Feng K."/>
            <person name="Yates T."/>
            <person name="Jawdy S."/>
            <person name="Smart L.B."/>
            <person name="Muchero W."/>
        </authorList>
    </citation>
    <scope>NUCLEOTIDE SEQUENCE</scope>
    <source>
        <tissue evidence="4">Shoot tip</tissue>
    </source>
</reference>
<gene>
    <name evidence="4" type="ORF">OIU77_011429</name>
</gene>
<dbReference type="PANTHER" id="PTHR23213:SF354">
    <property type="entry name" value="FORMIN-LIKE PROTEIN 4"/>
    <property type="match status" value="1"/>
</dbReference>
<dbReference type="Pfam" id="PF02181">
    <property type="entry name" value="FH2"/>
    <property type="match status" value="1"/>
</dbReference>
<dbReference type="InterPro" id="IPR042201">
    <property type="entry name" value="FH2_Formin_sf"/>
</dbReference>
<evidence type="ECO:0000313" key="5">
    <source>
        <dbReference type="Proteomes" id="UP001141253"/>
    </source>
</evidence>
<dbReference type="Proteomes" id="UP001141253">
    <property type="component" value="Chromosome 8"/>
</dbReference>
<dbReference type="Gene3D" id="1.20.58.2220">
    <property type="entry name" value="Formin, FH2 domain"/>
    <property type="match status" value="1"/>
</dbReference>
<dbReference type="PROSITE" id="PS51444">
    <property type="entry name" value="FH2"/>
    <property type="match status" value="1"/>
</dbReference>
<evidence type="ECO:0000256" key="2">
    <source>
        <dbReference type="SAM" id="MobiDB-lite"/>
    </source>
</evidence>
<reference evidence="4" key="2">
    <citation type="journal article" date="2023" name="Int. J. Mol. Sci.">
        <title>De Novo Assembly and Annotation of 11 Diverse Shrub Willow (Salix) Genomes Reveals Novel Gene Organization in Sex-Linked Regions.</title>
        <authorList>
            <person name="Hyden B."/>
            <person name="Feng K."/>
            <person name="Yates T.B."/>
            <person name="Jawdy S."/>
            <person name="Cereghino C."/>
            <person name="Smart L.B."/>
            <person name="Muchero W."/>
        </authorList>
    </citation>
    <scope>NUCLEOTIDE SEQUENCE</scope>
    <source>
        <tissue evidence="4">Shoot tip</tissue>
    </source>
</reference>
<evidence type="ECO:0000313" key="4">
    <source>
        <dbReference type="EMBL" id="KAJ6321334.1"/>
    </source>
</evidence>
<keyword evidence="5" id="KW-1185">Reference proteome</keyword>
<evidence type="ECO:0000256" key="1">
    <source>
        <dbReference type="ARBA" id="ARBA00025793"/>
    </source>
</evidence>
<dbReference type="InterPro" id="IPR015425">
    <property type="entry name" value="FH2_Formin"/>
</dbReference>
<comment type="caution">
    <text evidence="4">The sequence shown here is derived from an EMBL/GenBank/DDBJ whole genome shotgun (WGS) entry which is preliminary data.</text>
</comment>
<sequence length="87" mass="9661">MNMAIVLKSLSISRNELLDALTNGHGLNVDTLEKLMRIAPTKEESQPTKEEESQILKSSGNPTRLADTESFLFYLLKVVPSVLNSLM</sequence>
<dbReference type="InterPro" id="IPR027643">
    <property type="entry name" value="Formin-like_plant"/>
</dbReference>
<feature type="region of interest" description="Disordered" evidence="2">
    <location>
        <begin position="41"/>
        <end position="64"/>
    </location>
</feature>
<name>A0ABQ9A078_9ROSI</name>
<dbReference type="EMBL" id="JAPFFI010000023">
    <property type="protein sequence ID" value="KAJ6321334.1"/>
    <property type="molecule type" value="Genomic_DNA"/>
</dbReference>
<accession>A0ABQ9A078</accession>
<protein>
    <recommendedName>
        <fullName evidence="3">FH2 domain-containing protein</fullName>
    </recommendedName>
</protein>
<feature type="domain" description="FH2" evidence="3">
    <location>
        <begin position="1"/>
        <end position="87"/>
    </location>
</feature>
<organism evidence="4 5">
    <name type="scientific">Salix suchowensis</name>
    <dbReference type="NCBI Taxonomy" id="1278906"/>
    <lineage>
        <taxon>Eukaryota</taxon>
        <taxon>Viridiplantae</taxon>
        <taxon>Streptophyta</taxon>
        <taxon>Embryophyta</taxon>
        <taxon>Tracheophyta</taxon>
        <taxon>Spermatophyta</taxon>
        <taxon>Magnoliopsida</taxon>
        <taxon>eudicotyledons</taxon>
        <taxon>Gunneridae</taxon>
        <taxon>Pentapetalae</taxon>
        <taxon>rosids</taxon>
        <taxon>fabids</taxon>
        <taxon>Malpighiales</taxon>
        <taxon>Salicaceae</taxon>
        <taxon>Saliceae</taxon>
        <taxon>Salix</taxon>
    </lineage>
</organism>
<proteinExistence type="inferred from homology"/>
<dbReference type="PANTHER" id="PTHR23213">
    <property type="entry name" value="FORMIN-RELATED"/>
    <property type="match status" value="1"/>
</dbReference>
<comment type="similarity">
    <text evidence="1">Belongs to the formin-like family. Class-I subfamily.</text>
</comment>
<evidence type="ECO:0000259" key="3">
    <source>
        <dbReference type="PROSITE" id="PS51444"/>
    </source>
</evidence>
<feature type="compositionally biased region" description="Basic and acidic residues" evidence="2">
    <location>
        <begin position="41"/>
        <end position="54"/>
    </location>
</feature>